<organism evidence="2 3">
    <name type="scientific">Ziziphus jujuba var. spinosa</name>
    <dbReference type="NCBI Taxonomy" id="714518"/>
    <lineage>
        <taxon>Eukaryota</taxon>
        <taxon>Viridiplantae</taxon>
        <taxon>Streptophyta</taxon>
        <taxon>Embryophyta</taxon>
        <taxon>Tracheophyta</taxon>
        <taxon>Spermatophyta</taxon>
        <taxon>Magnoliopsida</taxon>
        <taxon>eudicotyledons</taxon>
        <taxon>Gunneridae</taxon>
        <taxon>Pentapetalae</taxon>
        <taxon>rosids</taxon>
        <taxon>fabids</taxon>
        <taxon>Rosales</taxon>
        <taxon>Rhamnaceae</taxon>
        <taxon>Paliureae</taxon>
        <taxon>Ziziphus</taxon>
    </lineage>
</organism>
<keyword evidence="1" id="KW-1133">Transmembrane helix</keyword>
<keyword evidence="1" id="KW-0812">Transmembrane</keyword>
<feature type="transmembrane region" description="Helical" evidence="1">
    <location>
        <begin position="152"/>
        <end position="171"/>
    </location>
</feature>
<dbReference type="Proteomes" id="UP000813462">
    <property type="component" value="Unassembled WGS sequence"/>
</dbReference>
<evidence type="ECO:0000313" key="2">
    <source>
        <dbReference type="EMBL" id="KAH7534053.1"/>
    </source>
</evidence>
<comment type="caution">
    <text evidence="2">The sequence shown here is derived from an EMBL/GenBank/DDBJ whole genome shotgun (WGS) entry which is preliminary data.</text>
</comment>
<gene>
    <name evidence="2" type="ORF">FEM48_Zijuj04G0196700</name>
</gene>
<sequence>MYNSVGRTRQAASLLVAISAFLSSTIRCPSVRITSQHFIGRRGQTPSFLVYINAFVSCTIRSPTVIITGQHIIVGYSIYSDCRWASDIGIRRNVSKAANGRLAEEESFGYGVSIKFNSAFLKGLAWDILVFATWWICCYVLELTTDITSCQLGWIILTSTIWPVLFVPTLIQQKKKTKTGLLVFDSIGISITTIFGCCSSVLRCTIWVGQSKILLLL</sequence>
<evidence type="ECO:0000256" key="1">
    <source>
        <dbReference type="SAM" id="Phobius"/>
    </source>
</evidence>
<accession>A0A978VLT4</accession>
<dbReference type="EMBL" id="JAEACU010000004">
    <property type="protein sequence ID" value="KAH7534053.1"/>
    <property type="molecule type" value="Genomic_DNA"/>
</dbReference>
<evidence type="ECO:0000313" key="3">
    <source>
        <dbReference type="Proteomes" id="UP000813462"/>
    </source>
</evidence>
<protein>
    <submittedName>
        <fullName evidence="2">Uncharacterized protein</fullName>
    </submittedName>
</protein>
<name>A0A978VLT4_ZIZJJ</name>
<keyword evidence="1" id="KW-0472">Membrane</keyword>
<dbReference type="AlphaFoldDB" id="A0A978VLT4"/>
<proteinExistence type="predicted"/>
<feature type="transmembrane region" description="Helical" evidence="1">
    <location>
        <begin position="183"/>
        <end position="208"/>
    </location>
</feature>
<reference evidence="2" key="1">
    <citation type="journal article" date="2021" name="Front. Plant Sci.">
        <title>Chromosome-Scale Genome Assembly for Chinese Sour Jujube and Insights Into Its Genome Evolution and Domestication Signature.</title>
        <authorList>
            <person name="Shen L.-Y."/>
            <person name="Luo H."/>
            <person name="Wang X.-L."/>
            <person name="Wang X.-M."/>
            <person name="Qiu X.-J."/>
            <person name="Liu H."/>
            <person name="Zhou S.-S."/>
            <person name="Jia K.-H."/>
            <person name="Nie S."/>
            <person name="Bao Y.-T."/>
            <person name="Zhang R.-G."/>
            <person name="Yun Q.-Z."/>
            <person name="Chai Y.-H."/>
            <person name="Lu J.-Y."/>
            <person name="Li Y."/>
            <person name="Zhao S.-W."/>
            <person name="Mao J.-F."/>
            <person name="Jia S.-G."/>
            <person name="Mao Y.-M."/>
        </authorList>
    </citation>
    <scope>NUCLEOTIDE SEQUENCE</scope>
    <source>
        <strain evidence="2">AT0</strain>
        <tissue evidence="2">Leaf</tissue>
    </source>
</reference>